<dbReference type="GO" id="GO:0004497">
    <property type="term" value="F:monooxygenase activity"/>
    <property type="evidence" value="ECO:0007669"/>
    <property type="project" value="UniProtKB-KW"/>
</dbReference>
<proteinExistence type="predicted"/>
<comment type="caution">
    <text evidence="1">The sequence shown here is derived from an EMBL/GenBank/DDBJ whole genome shotgun (WGS) entry which is preliminary data.</text>
</comment>
<dbReference type="Pfam" id="PF08803">
    <property type="entry name" value="ydhR"/>
    <property type="match status" value="1"/>
</dbReference>
<gene>
    <name evidence="1" type="ORF">ACFORG_05885</name>
</gene>
<evidence type="ECO:0000313" key="2">
    <source>
        <dbReference type="Proteomes" id="UP001595629"/>
    </source>
</evidence>
<name>A0ABV7THK0_9RHOB</name>
<dbReference type="PANTHER" id="PTHR39169">
    <property type="match status" value="1"/>
</dbReference>
<evidence type="ECO:0000313" key="1">
    <source>
        <dbReference type="EMBL" id="MFC3613285.1"/>
    </source>
</evidence>
<protein>
    <submittedName>
        <fullName evidence="1">Monooxygenase</fullName>
    </submittedName>
</protein>
<dbReference type="EMBL" id="JBHRXI010000004">
    <property type="protein sequence ID" value="MFC3613285.1"/>
    <property type="molecule type" value="Genomic_DNA"/>
</dbReference>
<keyword evidence="1" id="KW-0560">Oxidoreductase</keyword>
<dbReference type="Proteomes" id="UP001595629">
    <property type="component" value="Unassembled WGS sequence"/>
</dbReference>
<organism evidence="1 2">
    <name type="scientific">Lutimaribacter marinistellae</name>
    <dbReference type="NCBI Taxonomy" id="1820329"/>
    <lineage>
        <taxon>Bacteria</taxon>
        <taxon>Pseudomonadati</taxon>
        <taxon>Pseudomonadota</taxon>
        <taxon>Alphaproteobacteria</taxon>
        <taxon>Rhodobacterales</taxon>
        <taxon>Roseobacteraceae</taxon>
        <taxon>Lutimaribacter</taxon>
    </lineage>
</organism>
<sequence length="101" mass="11142">MTHTLIQFDFPYSGPWGDEMAEAMVGLAQDIAGEDGLVWKVWTENRDEGRAGGVYVFTSRSAAEAYRDKHTERLAAFGITGINALMFDVNEALSKTTRAPL</sequence>
<keyword evidence="2" id="KW-1185">Reference proteome</keyword>
<dbReference type="SUPFAM" id="SSF54909">
    <property type="entry name" value="Dimeric alpha+beta barrel"/>
    <property type="match status" value="1"/>
</dbReference>
<dbReference type="InterPro" id="IPR014910">
    <property type="entry name" value="YdhR"/>
</dbReference>
<accession>A0ABV7THK0</accession>
<keyword evidence="1" id="KW-0503">Monooxygenase</keyword>
<dbReference type="RefSeq" id="WP_386734457.1">
    <property type="nucleotide sequence ID" value="NZ_JBHRXI010000004.1"/>
</dbReference>
<dbReference type="NCBIfam" id="NF008333">
    <property type="entry name" value="PRK11118.1"/>
    <property type="match status" value="1"/>
</dbReference>
<dbReference type="Gene3D" id="3.30.70.100">
    <property type="match status" value="1"/>
</dbReference>
<reference evidence="2" key="1">
    <citation type="journal article" date="2019" name="Int. J. Syst. Evol. Microbiol.">
        <title>The Global Catalogue of Microorganisms (GCM) 10K type strain sequencing project: providing services to taxonomists for standard genome sequencing and annotation.</title>
        <authorList>
            <consortium name="The Broad Institute Genomics Platform"/>
            <consortium name="The Broad Institute Genome Sequencing Center for Infectious Disease"/>
            <person name="Wu L."/>
            <person name="Ma J."/>
        </authorList>
    </citation>
    <scope>NUCLEOTIDE SEQUENCE [LARGE SCALE GENOMIC DNA]</scope>
    <source>
        <strain evidence="2">KCTC 42911</strain>
    </source>
</reference>
<dbReference type="InterPro" id="IPR011008">
    <property type="entry name" value="Dimeric_a/b-barrel"/>
</dbReference>
<dbReference type="PANTHER" id="PTHR39169:SF1">
    <property type="entry name" value="MONOOXYGENASE YDHR-RELATED"/>
    <property type="match status" value="1"/>
</dbReference>